<dbReference type="GO" id="GO:1900376">
    <property type="term" value="P:regulation of secondary metabolite biosynthetic process"/>
    <property type="evidence" value="ECO:0007669"/>
    <property type="project" value="TreeGrafter"/>
</dbReference>
<proteinExistence type="inferred from homology"/>
<keyword evidence="8" id="KW-0963">Cytoplasm</keyword>
<evidence type="ECO:0000256" key="1">
    <source>
        <dbReference type="ARBA" id="ARBA00007957"/>
    </source>
</evidence>
<evidence type="ECO:0000313" key="10">
    <source>
        <dbReference type="Proteomes" id="UP000192342"/>
    </source>
</evidence>
<dbReference type="InterPro" id="IPR036388">
    <property type="entry name" value="WH-like_DNA-bd_sf"/>
</dbReference>
<feature type="binding site" evidence="7">
    <location>
        <position position="143"/>
    </location>
    <ligand>
        <name>Zn(2+)</name>
        <dbReference type="ChEBI" id="CHEBI:29105"/>
    </ligand>
</feature>
<dbReference type="GO" id="GO:0005829">
    <property type="term" value="C:cytosol"/>
    <property type="evidence" value="ECO:0007669"/>
    <property type="project" value="TreeGrafter"/>
</dbReference>
<dbReference type="GO" id="GO:0003700">
    <property type="term" value="F:DNA-binding transcription factor activity"/>
    <property type="evidence" value="ECO:0007669"/>
    <property type="project" value="UniProtKB-UniRule"/>
</dbReference>
<evidence type="ECO:0000256" key="8">
    <source>
        <dbReference type="RuleBase" id="RU364037"/>
    </source>
</evidence>
<keyword evidence="7 8" id="KW-0479">Metal-binding</keyword>
<evidence type="ECO:0000256" key="2">
    <source>
        <dbReference type="ARBA" id="ARBA00022491"/>
    </source>
</evidence>
<name>A0A1Y1SDR9_9GAMM</name>
<dbReference type="SUPFAM" id="SSF46785">
    <property type="entry name" value="Winged helix' DNA-binding domain"/>
    <property type="match status" value="1"/>
</dbReference>
<evidence type="ECO:0000256" key="7">
    <source>
        <dbReference type="PIRSR" id="PIRSR602481-1"/>
    </source>
</evidence>
<keyword evidence="2 8" id="KW-0678">Repressor</keyword>
<dbReference type="Pfam" id="PF01475">
    <property type="entry name" value="FUR"/>
    <property type="match status" value="1"/>
</dbReference>
<comment type="caution">
    <text evidence="9">The sequence shown here is derived from an EMBL/GenBank/DDBJ whole genome shotgun (WGS) entry which is preliminary data.</text>
</comment>
<keyword evidence="6 8" id="KW-0804">Transcription</keyword>
<dbReference type="InterPro" id="IPR002481">
    <property type="entry name" value="FUR"/>
</dbReference>
<feature type="binding site" evidence="7">
    <location>
        <position position="106"/>
    </location>
    <ligand>
        <name>Zn(2+)</name>
        <dbReference type="ChEBI" id="CHEBI:29105"/>
    </ligand>
</feature>
<gene>
    <name evidence="8" type="primary">fur</name>
    <name evidence="9" type="ORF">ATO7_08477</name>
</gene>
<dbReference type="InterPro" id="IPR043135">
    <property type="entry name" value="Fur_C"/>
</dbReference>
<evidence type="ECO:0000256" key="5">
    <source>
        <dbReference type="ARBA" id="ARBA00023125"/>
    </source>
</evidence>
<dbReference type="CDD" id="cd07153">
    <property type="entry name" value="Fur_like"/>
    <property type="match status" value="1"/>
</dbReference>
<feature type="binding site" evidence="7">
    <location>
        <position position="103"/>
    </location>
    <ligand>
        <name>Zn(2+)</name>
        <dbReference type="ChEBI" id="CHEBI:29105"/>
    </ligand>
</feature>
<evidence type="ECO:0000256" key="3">
    <source>
        <dbReference type="ARBA" id="ARBA00022833"/>
    </source>
</evidence>
<keyword evidence="3 7" id="KW-0862">Zinc</keyword>
<reference evidence="9 10" key="1">
    <citation type="submission" date="2013-04" db="EMBL/GenBank/DDBJ databases">
        <title>Oceanococcus atlanticus 22II-S10r2 Genome Sequencing.</title>
        <authorList>
            <person name="Lai Q."/>
            <person name="Li G."/>
            <person name="Shao Z."/>
        </authorList>
    </citation>
    <scope>NUCLEOTIDE SEQUENCE [LARGE SCALE GENOMIC DNA]</scope>
    <source>
        <strain evidence="9 10">22II-S10r2</strain>
    </source>
</reference>
<dbReference type="EMBL" id="AQQV01000002">
    <property type="protein sequence ID" value="ORE87061.1"/>
    <property type="molecule type" value="Genomic_DNA"/>
</dbReference>
<dbReference type="OrthoDB" id="9801127at2"/>
<evidence type="ECO:0000313" key="9">
    <source>
        <dbReference type="EMBL" id="ORE87061.1"/>
    </source>
</evidence>
<dbReference type="GO" id="GO:0000976">
    <property type="term" value="F:transcription cis-regulatory region binding"/>
    <property type="evidence" value="ECO:0007669"/>
    <property type="project" value="TreeGrafter"/>
</dbReference>
<dbReference type="RefSeq" id="WP_083561264.1">
    <property type="nucleotide sequence ID" value="NZ_AQQV01000002.1"/>
</dbReference>
<dbReference type="InterPro" id="IPR036390">
    <property type="entry name" value="WH_DNA-bd_sf"/>
</dbReference>
<keyword evidence="5 8" id="KW-0238">DNA-binding</keyword>
<protein>
    <recommendedName>
        <fullName evidence="8">Ferric uptake regulation protein</fullName>
    </recommendedName>
</protein>
<organism evidence="9 10">
    <name type="scientific">Oceanococcus atlanticus</name>
    <dbReference type="NCBI Taxonomy" id="1317117"/>
    <lineage>
        <taxon>Bacteria</taxon>
        <taxon>Pseudomonadati</taxon>
        <taxon>Pseudomonadota</taxon>
        <taxon>Gammaproteobacteria</taxon>
        <taxon>Chromatiales</taxon>
        <taxon>Oceanococcaceae</taxon>
        <taxon>Oceanococcus</taxon>
    </lineage>
</organism>
<dbReference type="PANTHER" id="PTHR33202:SF6">
    <property type="entry name" value="ZINC UPTAKE REGULATION PROTEIN"/>
    <property type="match status" value="1"/>
</dbReference>
<comment type="cofactor">
    <cofactor evidence="7">
        <name>Zn(2+)</name>
        <dbReference type="ChEBI" id="CHEBI:29105"/>
    </cofactor>
    <text evidence="7">Binds 1 zinc ion per subunit.</text>
</comment>
<feature type="binding site" evidence="7">
    <location>
        <position position="146"/>
    </location>
    <ligand>
        <name>Zn(2+)</name>
        <dbReference type="ChEBI" id="CHEBI:29105"/>
    </ligand>
</feature>
<comment type="similarity">
    <text evidence="1 8">Belongs to the Fur family.</text>
</comment>
<dbReference type="PANTHER" id="PTHR33202">
    <property type="entry name" value="ZINC UPTAKE REGULATION PROTEIN"/>
    <property type="match status" value="1"/>
</dbReference>
<keyword evidence="8" id="KW-0408">Iron</keyword>
<dbReference type="STRING" id="1317117.ATO7_08477"/>
<keyword evidence="10" id="KW-1185">Reference proteome</keyword>
<accession>A0A1Y1SDR9</accession>
<dbReference type="GO" id="GO:0045892">
    <property type="term" value="P:negative regulation of DNA-templated transcription"/>
    <property type="evidence" value="ECO:0007669"/>
    <property type="project" value="TreeGrafter"/>
</dbReference>
<comment type="subunit">
    <text evidence="8">Homodimer.</text>
</comment>
<comment type="subcellular location">
    <subcellularLocation>
        <location evidence="8">Cytoplasm</location>
    </subcellularLocation>
</comment>
<dbReference type="GO" id="GO:0008270">
    <property type="term" value="F:zinc ion binding"/>
    <property type="evidence" value="ECO:0007669"/>
    <property type="project" value="TreeGrafter"/>
</dbReference>
<dbReference type="Gene3D" id="3.30.1490.190">
    <property type="match status" value="1"/>
</dbReference>
<sequence>MSKTQPASKAIQMAERLCRERGVRLTNQRRDVLAAISASTRPLGAYDIMEALREKQPKIAPPTVYRALDFLQAEGLVHKLESLHAYVGCQHPDHPHFSQFLICNDCGDVDELHSAGVTGSLDDAAHARGFEPDHRTIEVVGRCARCLAQGSKPAP</sequence>
<dbReference type="Gene3D" id="1.10.10.10">
    <property type="entry name" value="Winged helix-like DNA-binding domain superfamily/Winged helix DNA-binding domain"/>
    <property type="match status" value="1"/>
</dbReference>
<keyword evidence="4 8" id="KW-0805">Transcription regulation</keyword>
<dbReference type="AlphaFoldDB" id="A0A1Y1SDR9"/>
<evidence type="ECO:0000256" key="4">
    <source>
        <dbReference type="ARBA" id="ARBA00023015"/>
    </source>
</evidence>
<dbReference type="Proteomes" id="UP000192342">
    <property type="component" value="Unassembled WGS sequence"/>
</dbReference>
<evidence type="ECO:0000256" key="6">
    <source>
        <dbReference type="ARBA" id="ARBA00023163"/>
    </source>
</evidence>